<dbReference type="PANTHER" id="PTHR32439:SF0">
    <property type="entry name" value="FERREDOXIN--NITRITE REDUCTASE, CHLOROPLASTIC"/>
    <property type="match status" value="1"/>
</dbReference>
<dbReference type="GO" id="GO:0020037">
    <property type="term" value="F:heme binding"/>
    <property type="evidence" value="ECO:0007669"/>
    <property type="project" value="InterPro"/>
</dbReference>
<dbReference type="GO" id="GO:0016491">
    <property type="term" value="F:oxidoreductase activity"/>
    <property type="evidence" value="ECO:0007669"/>
    <property type="project" value="UniProtKB-KW"/>
</dbReference>
<evidence type="ECO:0000259" key="8">
    <source>
        <dbReference type="Pfam" id="PF01077"/>
    </source>
</evidence>
<evidence type="ECO:0000256" key="3">
    <source>
        <dbReference type="ARBA" id="ARBA00022617"/>
    </source>
</evidence>
<dbReference type="GO" id="GO:0051539">
    <property type="term" value="F:4 iron, 4 sulfur cluster binding"/>
    <property type="evidence" value="ECO:0007669"/>
    <property type="project" value="UniProtKB-KW"/>
</dbReference>
<evidence type="ECO:0000256" key="4">
    <source>
        <dbReference type="ARBA" id="ARBA00022723"/>
    </source>
</evidence>
<evidence type="ECO:0000259" key="9">
    <source>
        <dbReference type="Pfam" id="PF03460"/>
    </source>
</evidence>
<reference evidence="10" key="1">
    <citation type="submission" date="2020-05" db="EMBL/GenBank/DDBJ databases">
        <authorList>
            <person name="Chiriac C."/>
            <person name="Salcher M."/>
            <person name="Ghai R."/>
            <person name="Kavagutti S V."/>
        </authorList>
    </citation>
    <scope>NUCLEOTIDE SEQUENCE</scope>
</reference>
<dbReference type="PANTHER" id="PTHR32439">
    <property type="entry name" value="FERREDOXIN--NITRITE REDUCTASE, CHLOROPLASTIC"/>
    <property type="match status" value="1"/>
</dbReference>
<keyword evidence="5" id="KW-0560">Oxidoreductase</keyword>
<dbReference type="InterPro" id="IPR006066">
    <property type="entry name" value="NO2/SO3_Rdtase_FeS/sirohaem_BS"/>
</dbReference>
<dbReference type="Gene3D" id="3.90.480.20">
    <property type="match status" value="1"/>
</dbReference>
<sequence length="534" mass="58702">MNKFERTKADKDGLDVWPALLKAAEEGWDTLDDADIMRLKWYGLYAHNTKDGHFMLRVKVTNGILTNDQARALAAMAQELGRDFIDCTTRQCVQVHWVKLADVPELFERLAAVGLTTSGACGDITRNIVGSTLAGLDADELVDGAATAEAIHEYFLDNHLYSNLPRKFKISIAGSPRGAARGYINCLSLFGAIHEDGTRGYNIHVGGGLSSAPRFARDIDLFVSPEETAEVVAAITGIYRDSEENRKQRGKARIKFLVDRLGTDGLRAQVVEQLGWDPRRAAQNMPTPDQGDHVGITEQRDGNVAVGLCVPVGRMSGAQFGELAELAARYGNGEVRLTHQQNALIPHVLKANLDALLAEPLVQQFTPEPQLFARAMQSCTGKEFCGLAKVHTKERAREIAQFLDSEVSPNGHGADLRIHFAGCSSSCAQQQIADIGIEGVLKKVDGEFIEAMDIRIGGRLHPEPHFGDVVVRKIPHWDLNATLVRIFDLYEERHTAGETFRDFTLRTEPAWWTEQLAPVGAAEGIDDDAESDED</sequence>
<keyword evidence="3" id="KW-0349">Heme</keyword>
<evidence type="ECO:0000256" key="6">
    <source>
        <dbReference type="ARBA" id="ARBA00023004"/>
    </source>
</evidence>
<dbReference type="Gene3D" id="3.30.413.10">
    <property type="entry name" value="Sulfite Reductase Hemoprotein, domain 1"/>
    <property type="match status" value="2"/>
</dbReference>
<keyword evidence="7" id="KW-0411">Iron-sulfur</keyword>
<comment type="similarity">
    <text evidence="1">Belongs to the nitrite and sulfite reductase 4Fe-4S domain family.</text>
</comment>
<protein>
    <submittedName>
        <fullName evidence="10">Unannotated protein</fullName>
    </submittedName>
</protein>
<feature type="domain" description="Nitrite/Sulfite reductase ferredoxin-like" evidence="9">
    <location>
        <begin position="49"/>
        <end position="113"/>
    </location>
</feature>
<dbReference type="Pfam" id="PF03460">
    <property type="entry name" value="NIR_SIR_ferr"/>
    <property type="match status" value="2"/>
</dbReference>
<dbReference type="SUPFAM" id="SSF55124">
    <property type="entry name" value="Nitrite/Sulfite reductase N-terminal domain-like"/>
    <property type="match status" value="2"/>
</dbReference>
<evidence type="ECO:0000256" key="7">
    <source>
        <dbReference type="ARBA" id="ARBA00023014"/>
    </source>
</evidence>
<keyword evidence="4" id="KW-0479">Metal-binding</keyword>
<organism evidence="10">
    <name type="scientific">freshwater metagenome</name>
    <dbReference type="NCBI Taxonomy" id="449393"/>
    <lineage>
        <taxon>unclassified sequences</taxon>
        <taxon>metagenomes</taxon>
        <taxon>ecological metagenomes</taxon>
    </lineage>
</organism>
<dbReference type="InterPro" id="IPR036136">
    <property type="entry name" value="Nit/Sulf_reduc_fer-like_dom_sf"/>
</dbReference>
<dbReference type="PRINTS" id="PR00397">
    <property type="entry name" value="SIROHAEM"/>
</dbReference>
<evidence type="ECO:0000256" key="5">
    <source>
        <dbReference type="ARBA" id="ARBA00023002"/>
    </source>
</evidence>
<proteinExistence type="inferred from homology"/>
<dbReference type="InterPro" id="IPR005117">
    <property type="entry name" value="NiRdtase/SiRdtase_haem-b_fer"/>
</dbReference>
<feature type="domain" description="Nitrite/sulphite reductase 4Fe-4S" evidence="8">
    <location>
        <begin position="374"/>
        <end position="493"/>
    </location>
</feature>
<name>A0A6J7H0D8_9ZZZZ</name>
<keyword evidence="6" id="KW-0408">Iron</keyword>
<dbReference type="EMBL" id="CAFBMX010000001">
    <property type="protein sequence ID" value="CAB4913412.1"/>
    <property type="molecule type" value="Genomic_DNA"/>
</dbReference>
<dbReference type="InterPro" id="IPR006067">
    <property type="entry name" value="NO2/SO3_Rdtase_4Fe4S_dom"/>
</dbReference>
<evidence type="ECO:0000256" key="2">
    <source>
        <dbReference type="ARBA" id="ARBA00022485"/>
    </source>
</evidence>
<dbReference type="GO" id="GO:0046872">
    <property type="term" value="F:metal ion binding"/>
    <property type="evidence" value="ECO:0007669"/>
    <property type="project" value="UniProtKB-KW"/>
</dbReference>
<feature type="domain" description="Nitrite/sulphite reductase 4Fe-4S" evidence="8">
    <location>
        <begin position="122"/>
        <end position="276"/>
    </location>
</feature>
<dbReference type="SUPFAM" id="SSF56014">
    <property type="entry name" value="Nitrite and sulphite reductase 4Fe-4S domain-like"/>
    <property type="match status" value="2"/>
</dbReference>
<dbReference type="InterPro" id="IPR045854">
    <property type="entry name" value="NO2/SO3_Rdtase_4Fe4S_sf"/>
</dbReference>
<evidence type="ECO:0000256" key="1">
    <source>
        <dbReference type="ARBA" id="ARBA00010429"/>
    </source>
</evidence>
<dbReference type="Pfam" id="PF01077">
    <property type="entry name" value="NIR_SIR"/>
    <property type="match status" value="2"/>
</dbReference>
<keyword evidence="2" id="KW-0004">4Fe-4S</keyword>
<dbReference type="AlphaFoldDB" id="A0A6J7H0D8"/>
<dbReference type="InterPro" id="IPR051329">
    <property type="entry name" value="NIR_SIR_4Fe-4S"/>
</dbReference>
<accession>A0A6J7H0D8</accession>
<evidence type="ECO:0000313" key="10">
    <source>
        <dbReference type="EMBL" id="CAB4913412.1"/>
    </source>
</evidence>
<feature type="domain" description="Nitrite/Sulfite reductase ferredoxin-like" evidence="9">
    <location>
        <begin position="298"/>
        <end position="360"/>
    </location>
</feature>
<gene>
    <name evidence="10" type="ORF">UFOPK3674_00066</name>
</gene>